<dbReference type="EMBL" id="FNRM01000007">
    <property type="protein sequence ID" value="SEA87322.1"/>
    <property type="molecule type" value="Genomic_DNA"/>
</dbReference>
<accession>A0A1H4EST2</accession>
<comment type="subcellular location">
    <subcellularLocation>
        <location evidence="1">Cell membrane</location>
        <topology evidence="1">Multi-pass membrane protein</topology>
    </subcellularLocation>
</comment>
<sequence length="169" mass="19329">MKNSTHHPRKLLPHPRFSAFLLVLWLLMVESIAMSQILLGLGLAWLIPFSTQQFWIEQSSMHHPLLMLRYAGRFAVDIARSNLLVAWQIVSPVERLQPGFVCYPLSLRDDFAITILASTITLTPGTVSAHISRDKKTLLLHVLHLKDEAALIHEIAERYEKPLKEIFQC</sequence>
<dbReference type="OrthoDB" id="9807187at2"/>
<proteinExistence type="inferred from homology"/>
<dbReference type="PANTHER" id="PTHR34584:SF1">
    <property type="entry name" value="NA(+)_H(+) ANTIPORTER SUBUNIT E1"/>
    <property type="match status" value="1"/>
</dbReference>
<evidence type="ECO:0000256" key="4">
    <source>
        <dbReference type="ARBA" id="ARBA00022692"/>
    </source>
</evidence>
<dbReference type="Proteomes" id="UP000198773">
    <property type="component" value="Unassembled WGS sequence"/>
</dbReference>
<keyword evidence="3" id="KW-1003">Cell membrane</keyword>
<keyword evidence="5" id="KW-1133">Transmembrane helix</keyword>
<evidence type="ECO:0000256" key="3">
    <source>
        <dbReference type="ARBA" id="ARBA00022475"/>
    </source>
</evidence>
<dbReference type="GO" id="GO:0008324">
    <property type="term" value="F:monoatomic cation transmembrane transporter activity"/>
    <property type="evidence" value="ECO:0007669"/>
    <property type="project" value="InterPro"/>
</dbReference>
<keyword evidence="8" id="KW-1185">Reference proteome</keyword>
<evidence type="ECO:0000313" key="8">
    <source>
        <dbReference type="Proteomes" id="UP000198773"/>
    </source>
</evidence>
<evidence type="ECO:0000313" key="7">
    <source>
        <dbReference type="EMBL" id="SEA87322.1"/>
    </source>
</evidence>
<protein>
    <submittedName>
        <fullName evidence="7">Multisubunit potassium/proton antiporter, PhaE subunit</fullName>
    </submittedName>
</protein>
<dbReference type="Pfam" id="PF01899">
    <property type="entry name" value="MNHE"/>
    <property type="match status" value="1"/>
</dbReference>
<evidence type="ECO:0000256" key="6">
    <source>
        <dbReference type="ARBA" id="ARBA00023136"/>
    </source>
</evidence>
<dbReference type="STRING" id="152573.SAMN04488051_107192"/>
<organism evidence="7 8">
    <name type="scientific">Alkalimonas amylolytica</name>
    <dbReference type="NCBI Taxonomy" id="152573"/>
    <lineage>
        <taxon>Bacteria</taxon>
        <taxon>Pseudomonadati</taxon>
        <taxon>Pseudomonadota</taxon>
        <taxon>Gammaproteobacteria</taxon>
        <taxon>Alkalimonas</taxon>
    </lineage>
</organism>
<dbReference type="RefSeq" id="WP_091344117.1">
    <property type="nucleotide sequence ID" value="NZ_FNRM01000007.1"/>
</dbReference>
<name>A0A1H4EST2_ALKAM</name>
<evidence type="ECO:0000256" key="5">
    <source>
        <dbReference type="ARBA" id="ARBA00022989"/>
    </source>
</evidence>
<dbReference type="PANTHER" id="PTHR34584">
    <property type="entry name" value="NA(+)/H(+) ANTIPORTER SUBUNIT E1"/>
    <property type="match status" value="1"/>
</dbReference>
<keyword evidence="4" id="KW-0812">Transmembrane</keyword>
<dbReference type="GO" id="GO:0005886">
    <property type="term" value="C:plasma membrane"/>
    <property type="evidence" value="ECO:0007669"/>
    <property type="project" value="UniProtKB-SubCell"/>
</dbReference>
<evidence type="ECO:0000256" key="1">
    <source>
        <dbReference type="ARBA" id="ARBA00004651"/>
    </source>
</evidence>
<dbReference type="AlphaFoldDB" id="A0A1H4EST2"/>
<comment type="similarity">
    <text evidence="2">Belongs to the CPA3 antiporters (TC 2.A.63) subunit E family.</text>
</comment>
<dbReference type="InterPro" id="IPR002758">
    <property type="entry name" value="Cation_antiport_E"/>
</dbReference>
<dbReference type="NCBIfam" id="NF006518">
    <property type="entry name" value="PRK08965.1-2"/>
    <property type="match status" value="1"/>
</dbReference>
<dbReference type="PIRSF" id="PIRSF019239">
    <property type="entry name" value="MrpE"/>
    <property type="match status" value="1"/>
</dbReference>
<reference evidence="7 8" key="1">
    <citation type="submission" date="2016-10" db="EMBL/GenBank/DDBJ databases">
        <authorList>
            <person name="de Groot N.N."/>
        </authorList>
    </citation>
    <scope>NUCLEOTIDE SEQUENCE [LARGE SCALE GENOMIC DNA]</scope>
    <source>
        <strain evidence="7 8">CGMCC 1.3430</strain>
    </source>
</reference>
<gene>
    <name evidence="7" type="ORF">SAMN04488051_107192</name>
</gene>
<evidence type="ECO:0000256" key="2">
    <source>
        <dbReference type="ARBA" id="ARBA00006228"/>
    </source>
</evidence>
<keyword evidence="6" id="KW-0472">Membrane</keyword>